<comment type="similarity">
    <text evidence="2 5">Belongs to the DegT/DnrJ/EryC1 family.</text>
</comment>
<reference evidence="6" key="1">
    <citation type="submission" date="2018-10" db="EMBL/GenBank/DDBJ databases">
        <authorList>
            <consortium name="PulseNet: The National Subtyping Network for Foodborne Disease Surveillance"/>
            <person name="Tarr C.L."/>
            <person name="Trees E."/>
            <person name="Katz L.S."/>
            <person name="Carleton-Romer H.A."/>
            <person name="Stroika S."/>
            <person name="Kucerova Z."/>
            <person name="Roache K.F."/>
            <person name="Sabol A.L."/>
            <person name="Besser J."/>
            <person name="Gerner-Smidt P."/>
        </authorList>
    </citation>
    <scope>NUCLEOTIDE SEQUENCE [LARGE SCALE GENOMIC DNA]</scope>
    <source>
        <strain evidence="6">PNUSAS038541</strain>
    </source>
</reference>
<dbReference type="GO" id="GO:0030170">
    <property type="term" value="F:pyridoxal phosphate binding"/>
    <property type="evidence" value="ECO:0007669"/>
    <property type="project" value="TreeGrafter"/>
</dbReference>
<organism evidence="6">
    <name type="scientific">Salmonella enterica</name>
    <name type="common">Salmonella choleraesuis</name>
    <dbReference type="NCBI Taxonomy" id="28901"/>
    <lineage>
        <taxon>Bacteria</taxon>
        <taxon>Pseudomonadati</taxon>
        <taxon>Pseudomonadota</taxon>
        <taxon>Gammaproteobacteria</taxon>
        <taxon>Enterobacterales</taxon>
        <taxon>Enterobacteriaceae</taxon>
        <taxon>Salmonella</taxon>
    </lineage>
</organism>
<dbReference type="InterPro" id="IPR000653">
    <property type="entry name" value="DegT/StrS_aminotransferase"/>
</dbReference>
<dbReference type="Gene3D" id="3.40.640.10">
    <property type="entry name" value="Type I PLP-dependent aspartate aminotransferase-like (Major domain)"/>
    <property type="match status" value="1"/>
</dbReference>
<keyword evidence="6" id="KW-0808">Transferase</keyword>
<gene>
    <name evidence="6" type="ORF">EAK82_18305</name>
</gene>
<dbReference type="Pfam" id="PF01041">
    <property type="entry name" value="DegT_DnrJ_EryC1"/>
    <property type="match status" value="1"/>
</dbReference>
<evidence type="ECO:0000256" key="2">
    <source>
        <dbReference type="ARBA" id="ARBA00037999"/>
    </source>
</evidence>
<comment type="caution">
    <text evidence="6">The sequence shown here is derived from an EMBL/GenBank/DDBJ whole genome shotgun (WGS) entry which is preliminary data.</text>
</comment>
<dbReference type="PIRSF" id="PIRSF000390">
    <property type="entry name" value="PLP_StrS"/>
    <property type="match status" value="1"/>
</dbReference>
<dbReference type="InterPro" id="IPR015421">
    <property type="entry name" value="PyrdxlP-dep_Trfase_major"/>
</dbReference>
<evidence type="ECO:0000256" key="5">
    <source>
        <dbReference type="RuleBase" id="RU004508"/>
    </source>
</evidence>
<dbReference type="AlphaFoldDB" id="A0A403N020"/>
<dbReference type="EMBL" id="RVIJ01000020">
    <property type="protein sequence ID" value="MLW02116.1"/>
    <property type="molecule type" value="Genomic_DNA"/>
</dbReference>
<proteinExistence type="inferred from homology"/>
<dbReference type="GO" id="GO:0008483">
    <property type="term" value="F:transaminase activity"/>
    <property type="evidence" value="ECO:0007669"/>
    <property type="project" value="UniProtKB-KW"/>
</dbReference>
<evidence type="ECO:0000313" key="6">
    <source>
        <dbReference type="EMBL" id="MLW02116.1"/>
    </source>
</evidence>
<dbReference type="Gene3D" id="3.90.1150.10">
    <property type="entry name" value="Aspartate Aminotransferase, domain 1"/>
    <property type="match status" value="1"/>
</dbReference>
<evidence type="ECO:0000256" key="3">
    <source>
        <dbReference type="PIRSR" id="PIRSR000390-1"/>
    </source>
</evidence>
<keyword evidence="1 4" id="KW-0663">Pyridoxal phosphate</keyword>
<dbReference type="GO" id="GO:0000271">
    <property type="term" value="P:polysaccharide biosynthetic process"/>
    <property type="evidence" value="ECO:0007669"/>
    <property type="project" value="TreeGrafter"/>
</dbReference>
<dbReference type="PANTHER" id="PTHR30244:SF34">
    <property type="entry name" value="DTDP-4-AMINO-4,6-DIDEOXYGALACTOSE TRANSAMINASE"/>
    <property type="match status" value="1"/>
</dbReference>
<protein>
    <submittedName>
        <fullName evidence="6">DegT/DnrJ/EryC1/StrS aminotransferase family protein</fullName>
    </submittedName>
</protein>
<dbReference type="SUPFAM" id="SSF53383">
    <property type="entry name" value="PLP-dependent transferases"/>
    <property type="match status" value="1"/>
</dbReference>
<dbReference type="InterPro" id="IPR015424">
    <property type="entry name" value="PyrdxlP-dep_Trfase"/>
</dbReference>
<feature type="active site" description="Proton acceptor" evidence="3">
    <location>
        <position position="191"/>
    </location>
</feature>
<dbReference type="PANTHER" id="PTHR30244">
    <property type="entry name" value="TRANSAMINASE"/>
    <property type="match status" value="1"/>
</dbReference>
<feature type="modified residue" description="N6-(pyridoxal phosphate)lysine" evidence="4">
    <location>
        <position position="191"/>
    </location>
</feature>
<accession>A0A403N020</accession>
<dbReference type="InterPro" id="IPR015422">
    <property type="entry name" value="PyrdxlP-dep_Trfase_small"/>
</dbReference>
<dbReference type="Proteomes" id="UP000885392">
    <property type="component" value="Unassembled WGS sequence"/>
</dbReference>
<evidence type="ECO:0000256" key="1">
    <source>
        <dbReference type="ARBA" id="ARBA00022898"/>
    </source>
</evidence>
<name>A0A403N020_SALER</name>
<evidence type="ECO:0000256" key="4">
    <source>
        <dbReference type="PIRSR" id="PIRSR000390-2"/>
    </source>
</evidence>
<keyword evidence="6" id="KW-0032">Aminotransferase</keyword>
<sequence>MTVLPFSRRVPLLNMSLSEREDEAAAFWLSVDETQWQETDNIQRLHRQISTIWQTPWVASFMGGRASLFAVIRTLDLKPGDQIVIPAFTCQCVANAISYNGVEILFADIETGTYGLSARGLKNVLTQRTKAILIQYTFGLVCRDLEELLSIARQNGLWIIEDCAHATGGTWKGKLLGTLGDIAFFSSERSKIVNTIHGGWVITASPLLGERLYKIYQHSPVPDIHYIRRLLLTLRHAFAELKSRNSVLNFEPVPQMQSAELSGLFTQQYHWRMAEPAAQLLTFQLSKLEYILSRRNQGAAFWLEWTREQGLPQPTVRNDALNTWLRFPLLLTEPKTSIISKLEKLLNVEAGVWFTTPIHPQPCDLPHCPEGTKASRYCINLPTWLWDEEKNNADAPFQQTGNGA</sequence>